<comment type="caution">
    <text evidence="1">The sequence shown here is derived from an EMBL/GenBank/DDBJ whole genome shotgun (WGS) entry which is preliminary data.</text>
</comment>
<organism evidence="1 2">
    <name type="scientific">Arctium lappa</name>
    <name type="common">Greater burdock</name>
    <name type="synonym">Lappa major</name>
    <dbReference type="NCBI Taxonomy" id="4217"/>
    <lineage>
        <taxon>Eukaryota</taxon>
        <taxon>Viridiplantae</taxon>
        <taxon>Streptophyta</taxon>
        <taxon>Embryophyta</taxon>
        <taxon>Tracheophyta</taxon>
        <taxon>Spermatophyta</taxon>
        <taxon>Magnoliopsida</taxon>
        <taxon>eudicotyledons</taxon>
        <taxon>Gunneridae</taxon>
        <taxon>Pentapetalae</taxon>
        <taxon>asterids</taxon>
        <taxon>campanulids</taxon>
        <taxon>Asterales</taxon>
        <taxon>Asteraceae</taxon>
        <taxon>Carduoideae</taxon>
        <taxon>Cardueae</taxon>
        <taxon>Arctiinae</taxon>
        <taxon>Arctium</taxon>
    </lineage>
</organism>
<reference evidence="1 2" key="2">
    <citation type="journal article" date="2022" name="Mol. Ecol. Resour.">
        <title>The genomes of chicory, endive, great burdock and yacon provide insights into Asteraceae paleo-polyploidization history and plant inulin production.</title>
        <authorList>
            <person name="Fan W."/>
            <person name="Wang S."/>
            <person name="Wang H."/>
            <person name="Wang A."/>
            <person name="Jiang F."/>
            <person name="Liu H."/>
            <person name="Zhao H."/>
            <person name="Xu D."/>
            <person name="Zhang Y."/>
        </authorList>
    </citation>
    <scope>NUCLEOTIDE SEQUENCE [LARGE SCALE GENOMIC DNA]</scope>
    <source>
        <strain evidence="2">cv. Niubang</strain>
    </source>
</reference>
<dbReference type="Proteomes" id="UP001055879">
    <property type="component" value="Linkage Group LG08"/>
</dbReference>
<evidence type="ECO:0000313" key="2">
    <source>
        <dbReference type="Proteomes" id="UP001055879"/>
    </source>
</evidence>
<dbReference type="EMBL" id="CM042054">
    <property type="protein sequence ID" value="KAI3707079.1"/>
    <property type="molecule type" value="Genomic_DNA"/>
</dbReference>
<protein>
    <submittedName>
        <fullName evidence="1">Uncharacterized protein</fullName>
    </submittedName>
</protein>
<name>A0ACB9ABT1_ARCLA</name>
<accession>A0ACB9ABT1</accession>
<reference evidence="2" key="1">
    <citation type="journal article" date="2022" name="Mol. Ecol. Resour.">
        <title>The genomes of chicory, endive, great burdock and yacon provide insights into Asteraceae palaeo-polyploidization history and plant inulin production.</title>
        <authorList>
            <person name="Fan W."/>
            <person name="Wang S."/>
            <person name="Wang H."/>
            <person name="Wang A."/>
            <person name="Jiang F."/>
            <person name="Liu H."/>
            <person name="Zhao H."/>
            <person name="Xu D."/>
            <person name="Zhang Y."/>
        </authorList>
    </citation>
    <scope>NUCLEOTIDE SEQUENCE [LARGE SCALE GENOMIC DNA]</scope>
    <source>
        <strain evidence="2">cv. Niubang</strain>
    </source>
</reference>
<gene>
    <name evidence="1" type="ORF">L6452_25287</name>
</gene>
<sequence length="93" mass="10800">MSMSESDMSFQGGNDHKNFRKISRDRLLYEMIRSAKRQDSKSSWKLVNYGEAKPGGHVIATSRTVFRQLGYNRANISYEPHAWLDHPVKQLSR</sequence>
<keyword evidence="2" id="KW-1185">Reference proteome</keyword>
<proteinExistence type="predicted"/>
<evidence type="ECO:0000313" key="1">
    <source>
        <dbReference type="EMBL" id="KAI3707079.1"/>
    </source>
</evidence>